<reference evidence="3" key="1">
    <citation type="submission" date="2016-10" db="EMBL/GenBank/DDBJ databases">
        <authorList>
            <person name="Varghese N."/>
            <person name="Submissions S."/>
        </authorList>
    </citation>
    <scope>NUCLEOTIDE SEQUENCE [LARGE SCALE GENOMIC DNA]</scope>
    <source>
        <strain evidence="3">IBRC-M 10403</strain>
    </source>
</reference>
<dbReference type="InterPro" id="IPR032724">
    <property type="entry name" value="SCP1.201-like"/>
</dbReference>
<sequence>MTIADDARRLVTLAGQVGRIQAQLVAISDALNAVDNDTARILGTGHRAAGVNHAIGEAEARLRDLHAVLDLLSRHITDTAMRHLHGTSPPTPSAAAAPRPPASSGPSAEVERLRAGLPPDIIRSDNRPRGTPQPKTHGRWIDPDGNTHAEVSGWDDKYRAAVNWFAAQPGTKVPSTVADVEIKLAVHMRQNAIRYATRAINHVPCKGDFGCDTLVPHILPEGYILVVHGAGGFRKTYHGRAK</sequence>
<accession>A0A1G6T1M4</accession>
<proteinExistence type="predicted"/>
<dbReference type="EMBL" id="FMZZ01000008">
    <property type="protein sequence ID" value="SDD22446.1"/>
    <property type="molecule type" value="Genomic_DNA"/>
</dbReference>
<dbReference type="AlphaFoldDB" id="A0A1G6T1M4"/>
<evidence type="ECO:0000313" key="3">
    <source>
        <dbReference type="Proteomes" id="UP000199501"/>
    </source>
</evidence>
<keyword evidence="3" id="KW-1185">Reference proteome</keyword>
<evidence type="ECO:0000256" key="1">
    <source>
        <dbReference type="SAM" id="MobiDB-lite"/>
    </source>
</evidence>
<dbReference type="RefSeq" id="WP_091452319.1">
    <property type="nucleotide sequence ID" value="NZ_FMZZ01000008.1"/>
</dbReference>
<dbReference type="STRING" id="1271860.SAMN05216174_108287"/>
<gene>
    <name evidence="2" type="ORF">SAMN05216174_108287</name>
</gene>
<dbReference type="Proteomes" id="UP000199501">
    <property type="component" value="Unassembled WGS sequence"/>
</dbReference>
<evidence type="ECO:0000313" key="2">
    <source>
        <dbReference type="EMBL" id="SDD22446.1"/>
    </source>
</evidence>
<dbReference type="Pfam" id="PF14428">
    <property type="entry name" value="DddA-like"/>
    <property type="match status" value="1"/>
</dbReference>
<feature type="region of interest" description="Disordered" evidence="1">
    <location>
        <begin position="82"/>
        <end position="147"/>
    </location>
</feature>
<dbReference type="OrthoDB" id="3370651at2"/>
<organism evidence="2 3">
    <name type="scientific">Actinokineospora iranica</name>
    <dbReference type="NCBI Taxonomy" id="1271860"/>
    <lineage>
        <taxon>Bacteria</taxon>
        <taxon>Bacillati</taxon>
        <taxon>Actinomycetota</taxon>
        <taxon>Actinomycetes</taxon>
        <taxon>Pseudonocardiales</taxon>
        <taxon>Pseudonocardiaceae</taxon>
        <taxon>Actinokineospora</taxon>
    </lineage>
</organism>
<name>A0A1G6T1M4_9PSEU</name>
<protein>
    <submittedName>
        <fullName evidence="2">SCP1.201-like deaminase</fullName>
    </submittedName>
</protein>